<sequence>MGSYLVYPFVAVKQSYRKREAEKLKRKSDRARVREWLAFTAQYQHEWVDEDIDGPHLVGKLQLDLVESPTLSQPSNDEDSQGQGKDADLDTSPLCVETQKAEEVKVERAMLRDVKKILSGKGSLFGQNSVRILS</sequence>
<accession>A0AAV9U2A6</accession>
<feature type="region of interest" description="Disordered" evidence="1">
    <location>
        <begin position="68"/>
        <end position="93"/>
    </location>
</feature>
<dbReference type="EMBL" id="JAVHNQ010000016">
    <property type="protein sequence ID" value="KAK6331253.1"/>
    <property type="molecule type" value="Genomic_DNA"/>
</dbReference>
<protein>
    <submittedName>
        <fullName evidence="2">Uncharacterized protein</fullName>
    </submittedName>
</protein>
<evidence type="ECO:0000313" key="3">
    <source>
        <dbReference type="Proteomes" id="UP001375240"/>
    </source>
</evidence>
<evidence type="ECO:0000313" key="2">
    <source>
        <dbReference type="EMBL" id="KAK6331253.1"/>
    </source>
</evidence>
<comment type="caution">
    <text evidence="2">The sequence shown here is derived from an EMBL/GenBank/DDBJ whole genome shotgun (WGS) entry which is preliminary data.</text>
</comment>
<gene>
    <name evidence="2" type="ORF">TWF696_003313</name>
</gene>
<proteinExistence type="predicted"/>
<organism evidence="2 3">
    <name type="scientific">Orbilia brochopaga</name>
    <dbReference type="NCBI Taxonomy" id="3140254"/>
    <lineage>
        <taxon>Eukaryota</taxon>
        <taxon>Fungi</taxon>
        <taxon>Dikarya</taxon>
        <taxon>Ascomycota</taxon>
        <taxon>Pezizomycotina</taxon>
        <taxon>Orbiliomycetes</taxon>
        <taxon>Orbiliales</taxon>
        <taxon>Orbiliaceae</taxon>
        <taxon>Orbilia</taxon>
    </lineage>
</organism>
<dbReference type="AlphaFoldDB" id="A0AAV9U2A6"/>
<evidence type="ECO:0000256" key="1">
    <source>
        <dbReference type="SAM" id="MobiDB-lite"/>
    </source>
</evidence>
<keyword evidence="3" id="KW-1185">Reference proteome</keyword>
<name>A0AAV9U2A6_9PEZI</name>
<reference evidence="2 3" key="1">
    <citation type="submission" date="2019-10" db="EMBL/GenBank/DDBJ databases">
        <authorList>
            <person name="Palmer J.M."/>
        </authorList>
    </citation>
    <scope>NUCLEOTIDE SEQUENCE [LARGE SCALE GENOMIC DNA]</scope>
    <source>
        <strain evidence="2 3">TWF696</strain>
    </source>
</reference>
<dbReference type="Proteomes" id="UP001375240">
    <property type="component" value="Unassembled WGS sequence"/>
</dbReference>